<name>A0A4D6N470_VIGUN</name>
<keyword evidence="7 17" id="KW-0418">Kinase</keyword>
<dbReference type="EMBL" id="CP039353">
    <property type="protein sequence ID" value="QCE08593.1"/>
    <property type="molecule type" value="Genomic_DNA"/>
</dbReference>
<keyword evidence="8 12" id="KW-0067">ATP-binding</keyword>
<keyword evidence="9 14" id="KW-1133">Transmembrane helix</keyword>
<dbReference type="Pfam" id="PF07714">
    <property type="entry name" value="PK_Tyr_Ser-Thr"/>
    <property type="match status" value="2"/>
</dbReference>
<feature type="binding site" evidence="12">
    <location>
        <position position="321"/>
    </location>
    <ligand>
        <name>ATP</name>
        <dbReference type="ChEBI" id="CHEBI:30616"/>
    </ligand>
</feature>
<keyword evidence="3" id="KW-0808">Transferase</keyword>
<dbReference type="SMART" id="SM00220">
    <property type="entry name" value="S_TKc"/>
    <property type="match status" value="2"/>
</dbReference>
<gene>
    <name evidence="17" type="ORF">DEO72_LG9g3622</name>
</gene>
<evidence type="ECO:0000256" key="7">
    <source>
        <dbReference type="ARBA" id="ARBA00022777"/>
    </source>
</evidence>
<evidence type="ECO:0000256" key="11">
    <source>
        <dbReference type="ARBA" id="ARBA00023180"/>
    </source>
</evidence>
<evidence type="ECO:0000256" key="2">
    <source>
        <dbReference type="ARBA" id="ARBA00022527"/>
    </source>
</evidence>
<dbReference type="Gene3D" id="1.10.510.10">
    <property type="entry name" value="Transferase(Phosphotransferase) domain 1"/>
    <property type="match status" value="2"/>
</dbReference>
<evidence type="ECO:0000256" key="3">
    <source>
        <dbReference type="ARBA" id="ARBA00022679"/>
    </source>
</evidence>
<accession>A0A4D6N470</accession>
<keyword evidence="18" id="KW-1185">Reference proteome</keyword>
<feature type="signal peptide" evidence="15">
    <location>
        <begin position="1"/>
        <end position="23"/>
    </location>
</feature>
<evidence type="ECO:0000256" key="4">
    <source>
        <dbReference type="ARBA" id="ARBA00022692"/>
    </source>
</evidence>
<dbReference type="CDD" id="cd14066">
    <property type="entry name" value="STKc_IRAK"/>
    <property type="match status" value="1"/>
</dbReference>
<dbReference type="GO" id="GO:0005886">
    <property type="term" value="C:plasma membrane"/>
    <property type="evidence" value="ECO:0007669"/>
    <property type="project" value="UniProtKB-ARBA"/>
</dbReference>
<evidence type="ECO:0000256" key="9">
    <source>
        <dbReference type="ARBA" id="ARBA00022989"/>
    </source>
</evidence>
<dbReference type="Gene3D" id="3.30.200.20">
    <property type="entry name" value="Phosphorylase Kinase, domain 1"/>
    <property type="match status" value="2"/>
</dbReference>
<dbReference type="GO" id="GO:0005524">
    <property type="term" value="F:ATP binding"/>
    <property type="evidence" value="ECO:0007669"/>
    <property type="project" value="UniProtKB-UniRule"/>
</dbReference>
<protein>
    <submittedName>
        <fullName evidence="17">Interleukin-1 receptor-associated kinase 4</fullName>
    </submittedName>
</protein>
<dbReference type="PROSITE" id="PS00107">
    <property type="entry name" value="PROTEIN_KINASE_ATP"/>
    <property type="match status" value="2"/>
</dbReference>
<evidence type="ECO:0000256" key="10">
    <source>
        <dbReference type="ARBA" id="ARBA00023136"/>
    </source>
</evidence>
<feature type="domain" description="Protein kinase" evidence="16">
    <location>
        <begin position="293"/>
        <end position="569"/>
    </location>
</feature>
<dbReference type="SUPFAM" id="SSF56112">
    <property type="entry name" value="Protein kinase-like (PK-like)"/>
    <property type="match status" value="2"/>
</dbReference>
<keyword evidence="11" id="KW-0325">Glycoprotein</keyword>
<evidence type="ECO:0000256" key="1">
    <source>
        <dbReference type="ARBA" id="ARBA00004167"/>
    </source>
</evidence>
<dbReference type="PROSITE" id="PS50011">
    <property type="entry name" value="PROTEIN_KINASE_DOM"/>
    <property type="match status" value="2"/>
</dbReference>
<evidence type="ECO:0000256" key="5">
    <source>
        <dbReference type="ARBA" id="ARBA00022729"/>
    </source>
</evidence>
<reference evidence="17 18" key="1">
    <citation type="submission" date="2019-04" db="EMBL/GenBank/DDBJ databases">
        <title>An improved genome assembly and genetic linkage map for asparagus bean, Vigna unguiculata ssp. sesquipedialis.</title>
        <authorList>
            <person name="Xia Q."/>
            <person name="Zhang R."/>
            <person name="Dong Y."/>
        </authorList>
    </citation>
    <scope>NUCLEOTIDE SEQUENCE [LARGE SCALE GENOMIC DNA]</scope>
    <source>
        <tissue evidence="17">Leaf</tissue>
    </source>
</reference>
<feature type="transmembrane region" description="Helical" evidence="14">
    <location>
        <begin position="233"/>
        <end position="254"/>
    </location>
</feature>
<feature type="region of interest" description="Disordered" evidence="13">
    <location>
        <begin position="605"/>
        <end position="631"/>
    </location>
</feature>
<evidence type="ECO:0000256" key="15">
    <source>
        <dbReference type="SAM" id="SignalP"/>
    </source>
</evidence>
<keyword evidence="6 12" id="KW-0547">Nucleotide-binding</keyword>
<organism evidence="17 18">
    <name type="scientific">Vigna unguiculata</name>
    <name type="common">Cowpea</name>
    <dbReference type="NCBI Taxonomy" id="3917"/>
    <lineage>
        <taxon>Eukaryota</taxon>
        <taxon>Viridiplantae</taxon>
        <taxon>Streptophyta</taxon>
        <taxon>Embryophyta</taxon>
        <taxon>Tracheophyta</taxon>
        <taxon>Spermatophyta</taxon>
        <taxon>Magnoliopsida</taxon>
        <taxon>eudicotyledons</taxon>
        <taxon>Gunneridae</taxon>
        <taxon>Pentapetalae</taxon>
        <taxon>rosids</taxon>
        <taxon>fabids</taxon>
        <taxon>Fabales</taxon>
        <taxon>Fabaceae</taxon>
        <taxon>Papilionoideae</taxon>
        <taxon>50 kb inversion clade</taxon>
        <taxon>NPAAA clade</taxon>
        <taxon>indigoferoid/millettioid clade</taxon>
        <taxon>Phaseoleae</taxon>
        <taxon>Vigna</taxon>
    </lineage>
</organism>
<keyword evidence="4 14" id="KW-0812">Transmembrane</keyword>
<evidence type="ECO:0000256" key="8">
    <source>
        <dbReference type="ARBA" id="ARBA00022840"/>
    </source>
</evidence>
<dbReference type="PANTHER" id="PTHR46008">
    <property type="entry name" value="LEAF RUST 10 DISEASE-RESISTANCE LOCUS RECEPTOR-LIKE PROTEIN KINASE-LIKE 1.4"/>
    <property type="match status" value="1"/>
</dbReference>
<keyword evidence="10 14" id="KW-0472">Membrane</keyword>
<evidence type="ECO:0000313" key="17">
    <source>
        <dbReference type="EMBL" id="QCE08593.1"/>
    </source>
</evidence>
<evidence type="ECO:0000313" key="18">
    <source>
        <dbReference type="Proteomes" id="UP000501690"/>
    </source>
</evidence>
<feature type="domain" description="Protein kinase" evidence="16">
    <location>
        <begin position="922"/>
        <end position="1197"/>
    </location>
</feature>
<dbReference type="Proteomes" id="UP000501690">
    <property type="component" value="Linkage Group LG9"/>
</dbReference>
<dbReference type="GO" id="GO:0004674">
    <property type="term" value="F:protein serine/threonine kinase activity"/>
    <property type="evidence" value="ECO:0007669"/>
    <property type="project" value="UniProtKB-KW"/>
</dbReference>
<evidence type="ECO:0000256" key="6">
    <source>
        <dbReference type="ARBA" id="ARBA00022741"/>
    </source>
</evidence>
<dbReference type="InterPro" id="IPR017441">
    <property type="entry name" value="Protein_kinase_ATP_BS"/>
</dbReference>
<keyword evidence="2" id="KW-0723">Serine/threonine-protein kinase</keyword>
<keyword evidence="17" id="KW-0675">Receptor</keyword>
<evidence type="ECO:0000256" key="14">
    <source>
        <dbReference type="SAM" id="Phobius"/>
    </source>
</evidence>
<sequence length="1392" mass="157126">MVWVIVLKLLIVYLSQLVLIVSAQEGKCPPSFDCGILGHIQFPFTTAEKPHCGVLTIDGCQRLSPSAPKTIQLGTSPSTSYSVLRVEPRTLFISDDKQQSYLKNKSCKVFSKNVTLPQTSPLASFSIKYNITIFRCSHSIKPSLSKDFYKYSNCSEYDIFYGPPNTLTPPRFQWPSSLAPCSTIQLAVEANSTDDPFQFLTSNIAVEVQLSDQCERCLRRSKGRCLLDTKREFYCSAGIGMSCTVIIGLLILWYSKPRCVFNFFSNRNPESTCIYFGVPVFTYKDLVIATKSFDRSRELGEGGFGIVYYGKLQDGREVAVKRLYEHNYRRVEQFMNEIKILTRLRNKNLVSLYGCTSHDSRELLLVYEYISNGTVASHLHRHESTSRSSLPWLIRMKVAIETATALAYLHASDIIHRDVKTSNILLDNTFCVKVADFGLSRLFPVDVTHVSTAPQGTPGYVDPEYHRCYQLTNKSDVYSFGVVLMELISSMPAIDLNRHKDEINLADLAVRKIHKNAVADLVDPSLGFESNDDVKRQIIAVAELAFQCLQQDKDLRPSMDEVLEVLKRIESGKDEAGHAEDEEPSSPSSVDHDDVKLLMNMKLPPSPRAVTDKWSSRSTSPNVTGNANEHTSDCPDSFDCGSLGNISFPFTTSEHQNCGLLAIQGCNNPNQTALKQVRLSSGGKLLQVTNIANGWRWKTEISIIDKDYRNLLENSSCNALSYNISFPPSSPFGYFYLENNITALNCSHHKNLNLSNDFINYTGCSPFDFYFAPSSSDQNYLRSLTSSCSMVQLSVRQDSQFFKDPFGFLNPQITFQFQSSSACRQCWDRRGNCRLDSNAKLYCAMRKSGVSNRKLPLMLGIGLGPWLIFGLFFTLRYFNQKYVQSRNTYGDSFQNPDTESDMIFFGVPIFSYKELQEATNNFDSTRKLGDGGFGIVYHGTLRDGREVAIKHLFEHNYKRVEQFMNEIEILTRLRHRNLVSLYGCTSRHGQELLLVYEYIPNGTVASHLHGELARVGLLTWPIRMQIAIDTATALSYLHSSNIIHRDVKTNNVLLDINFSVKVADFGLSRLFPSDVSHVSTAPQGSPGYLDPEYFQCYRLTDKSDVYSFGVVLMELISSMPAVDAARERDEVNLAIFFMKRIQKGKLSELVDPSFGFETDQVVKRMVTSVAELAFRCVQGDNELRPSMDQVLEALQKIQNGNYESENPEKGDHAGNVISSILREEVQPPPSASRSSGQIEILMSNKLSSPRSFIEKWERESTTPNKFRLFATPCGVGQSPTQSPRTSPLVQFRRPKTSLRTLLSLNRSPRRAVEKDPMRRHSLKDLFVSSPPREEQVHDHDHDHETTPMLASVAVPHSWSSEPGSTNSPWTGFRCRSLLKKKYWRPLLLTIPE</sequence>
<keyword evidence="5 15" id="KW-0732">Signal</keyword>
<dbReference type="InterPro" id="IPR001245">
    <property type="entry name" value="Ser-Thr/Tyr_kinase_cat_dom"/>
</dbReference>
<comment type="subcellular location">
    <subcellularLocation>
        <location evidence="1">Membrane</location>
        <topology evidence="1">Single-pass membrane protein</topology>
    </subcellularLocation>
</comment>
<dbReference type="PANTHER" id="PTHR46008:SF2">
    <property type="entry name" value="LEAF RUST 10 DISEASE-RESISTANCE LOCUS RECEPTOR-LIKE PROTEIN KINASE-LIKE 1.4"/>
    <property type="match status" value="1"/>
</dbReference>
<feature type="region of interest" description="Disordered" evidence="13">
    <location>
        <begin position="573"/>
        <end position="592"/>
    </location>
</feature>
<dbReference type="InterPro" id="IPR011009">
    <property type="entry name" value="Kinase-like_dom_sf"/>
</dbReference>
<dbReference type="FunFam" id="1.10.510.10:FF:000161">
    <property type="entry name" value="Wall-associated receptor kinase-like 20"/>
    <property type="match status" value="2"/>
</dbReference>
<feature type="compositionally biased region" description="Polar residues" evidence="13">
    <location>
        <begin position="616"/>
        <end position="629"/>
    </location>
</feature>
<evidence type="ECO:0000256" key="12">
    <source>
        <dbReference type="PROSITE-ProRule" id="PRU10141"/>
    </source>
</evidence>
<feature type="binding site" evidence="12">
    <location>
        <position position="950"/>
    </location>
    <ligand>
        <name>ATP</name>
        <dbReference type="ChEBI" id="CHEBI:30616"/>
    </ligand>
</feature>
<dbReference type="FunFam" id="3.30.200.20:FF:000039">
    <property type="entry name" value="receptor-like protein kinase FERONIA"/>
    <property type="match status" value="1"/>
</dbReference>
<dbReference type="PROSITE" id="PS00108">
    <property type="entry name" value="PROTEIN_KINASE_ST"/>
    <property type="match status" value="2"/>
</dbReference>
<evidence type="ECO:0000256" key="13">
    <source>
        <dbReference type="SAM" id="MobiDB-lite"/>
    </source>
</evidence>
<proteinExistence type="predicted"/>
<dbReference type="InterPro" id="IPR000719">
    <property type="entry name" value="Prot_kinase_dom"/>
</dbReference>
<feature type="chain" id="PRO_5020034699" evidence="15">
    <location>
        <begin position="24"/>
        <end position="1392"/>
    </location>
</feature>
<dbReference type="InterPro" id="IPR008271">
    <property type="entry name" value="Ser/Thr_kinase_AS"/>
</dbReference>
<evidence type="ECO:0000259" key="16">
    <source>
        <dbReference type="PROSITE" id="PS50011"/>
    </source>
</evidence>